<protein>
    <recommendedName>
        <fullName evidence="3">DUF2753 family protein</fullName>
    </recommendedName>
</protein>
<sequence length="177" mass="19574">MNTIPIKVKTPLVPADDDNGSAMSSDFFADDRSAVTTLFGHWQQLTRQANLALLQQQLPAARVGYQQALQAAIQLQAQPPLQDPHLAAFVISLHNLADLAMLEEKPAEARSLLGRAYRELWELCSAISTAMRAPAVLQIILPHLQLCRRELALFCHHFGPDAVSTKLLQLPWPEASH</sequence>
<accession>A0A437QII3</accession>
<proteinExistence type="predicted"/>
<reference evidence="1 2" key="1">
    <citation type="submission" date="2019-01" db="EMBL/GenBank/DDBJ databases">
        <authorList>
            <person name="Chen W.-M."/>
        </authorList>
    </citation>
    <scope>NUCLEOTIDE SEQUENCE [LARGE SCALE GENOMIC DNA]</scope>
    <source>
        <strain evidence="1 2">KYPC3</strain>
    </source>
</reference>
<evidence type="ECO:0000313" key="2">
    <source>
        <dbReference type="Proteomes" id="UP000283077"/>
    </source>
</evidence>
<organism evidence="1 2">
    <name type="scientific">Rheinheimera riviphila</name>
    <dbReference type="NCBI Taxonomy" id="1834037"/>
    <lineage>
        <taxon>Bacteria</taxon>
        <taxon>Pseudomonadati</taxon>
        <taxon>Pseudomonadota</taxon>
        <taxon>Gammaproteobacteria</taxon>
        <taxon>Chromatiales</taxon>
        <taxon>Chromatiaceae</taxon>
        <taxon>Rheinheimera</taxon>
    </lineage>
</organism>
<comment type="caution">
    <text evidence="1">The sequence shown here is derived from an EMBL/GenBank/DDBJ whole genome shotgun (WGS) entry which is preliminary data.</text>
</comment>
<dbReference type="RefSeq" id="WP_127700334.1">
    <property type="nucleotide sequence ID" value="NZ_SACS01000019.1"/>
</dbReference>
<evidence type="ECO:0008006" key="3">
    <source>
        <dbReference type="Google" id="ProtNLM"/>
    </source>
</evidence>
<name>A0A437QII3_9GAMM</name>
<keyword evidence="2" id="KW-1185">Reference proteome</keyword>
<dbReference type="Proteomes" id="UP000283077">
    <property type="component" value="Unassembled WGS sequence"/>
</dbReference>
<dbReference type="AlphaFoldDB" id="A0A437QII3"/>
<gene>
    <name evidence="1" type="ORF">EOE67_15970</name>
</gene>
<dbReference type="EMBL" id="SACS01000019">
    <property type="protein sequence ID" value="RVU34362.1"/>
    <property type="molecule type" value="Genomic_DNA"/>
</dbReference>
<evidence type="ECO:0000313" key="1">
    <source>
        <dbReference type="EMBL" id="RVU34362.1"/>
    </source>
</evidence>